<evidence type="ECO:0000313" key="1">
    <source>
        <dbReference type="EMBL" id="DAG98331.1"/>
    </source>
</evidence>
<proteinExistence type="predicted"/>
<name>A0A8S5VU73_9VIRU</name>
<accession>A0A8S5VU73</accession>
<organism evidence="1">
    <name type="scientific">Tectiviridae sp</name>
    <dbReference type="NCBI Taxonomy" id="2831614"/>
    <lineage>
        <taxon>Viruses</taxon>
        <taxon>Varidnaviria</taxon>
        <taxon>Bamfordvirae</taxon>
        <taxon>Preplasmiviricota</taxon>
        <taxon>Prepoliviricotina</taxon>
        <taxon>Tectiliviricetes</taxon>
        <taxon>Kalamavirales</taxon>
        <taxon>Tectiviridae</taxon>
    </lineage>
</organism>
<dbReference type="EMBL" id="BK035399">
    <property type="protein sequence ID" value="DAG98331.1"/>
    <property type="molecule type" value="Genomic_DNA"/>
</dbReference>
<sequence length="318" mass="36026">MYNKTWREKRVNLNAGEKAVMYFDETIKPNTFIFVGSSQNIVVSTEREVSEQHYEMLINKNDTQIFAKPKNINALYIGNFGKEVASFLLYYSFGEFDANLLKRTNGTVTIDGILPAGENHIGSVSVDRELPEGHKHLGVVTLNQSAPLPSGSNLIGKVNIYDPIPEGNHHIGSVTIPNFDPDSFNTEKRVFSVGGKQDVIKGKQTKNIPIEYLVNHNNDRYIFMLSGFYIRSNSDLDGGNGIIRLSKDENFAELDYNTRLLFLAEKDGEENIYHSDNLSFIFGNSRYSKIGSFTIENFEENDIQMYIELYYTLVRKAG</sequence>
<protein>
    <submittedName>
        <fullName evidence="1">Uncharacterized protein</fullName>
    </submittedName>
</protein>
<reference evidence="1" key="1">
    <citation type="journal article" date="2021" name="Proc. Natl. Acad. Sci. U.S.A.">
        <title>A Catalog of Tens of Thousands of Viruses from Human Metagenomes Reveals Hidden Associations with Chronic Diseases.</title>
        <authorList>
            <person name="Tisza M.J."/>
            <person name="Buck C.B."/>
        </authorList>
    </citation>
    <scope>NUCLEOTIDE SEQUENCE</scope>
    <source>
        <strain evidence="1">CtUCb13</strain>
    </source>
</reference>